<dbReference type="CDD" id="cd00082">
    <property type="entry name" value="HisKA"/>
    <property type="match status" value="1"/>
</dbReference>
<dbReference type="RefSeq" id="WP_280321381.1">
    <property type="nucleotide sequence ID" value="NZ_CP118605.1"/>
</dbReference>
<dbReference type="Pfam" id="PF02518">
    <property type="entry name" value="HATPase_c"/>
    <property type="match status" value="1"/>
</dbReference>
<proteinExistence type="predicted"/>
<dbReference type="EC" id="2.7.13.3" evidence="3"/>
<dbReference type="PANTHER" id="PTHR45436">
    <property type="entry name" value="SENSOR HISTIDINE KINASE YKOH"/>
    <property type="match status" value="1"/>
</dbReference>
<dbReference type="InterPro" id="IPR036890">
    <property type="entry name" value="HATPase_C_sf"/>
</dbReference>
<dbReference type="SMART" id="SM00388">
    <property type="entry name" value="HisKA"/>
    <property type="match status" value="1"/>
</dbReference>
<evidence type="ECO:0000313" key="14">
    <source>
        <dbReference type="EMBL" id="WGL17511.1"/>
    </source>
</evidence>
<name>A0ABY8NF09_9GAMM</name>
<dbReference type="PRINTS" id="PR00344">
    <property type="entry name" value="BCTRLSENSOR"/>
</dbReference>
<dbReference type="InterPro" id="IPR050428">
    <property type="entry name" value="TCS_sensor_his_kinase"/>
</dbReference>
<organism evidence="14 15">
    <name type="scientific">Microbulbifer bruguierae</name>
    <dbReference type="NCBI Taxonomy" id="3029061"/>
    <lineage>
        <taxon>Bacteria</taxon>
        <taxon>Pseudomonadati</taxon>
        <taxon>Pseudomonadota</taxon>
        <taxon>Gammaproteobacteria</taxon>
        <taxon>Cellvibrionales</taxon>
        <taxon>Microbulbiferaceae</taxon>
        <taxon>Microbulbifer</taxon>
    </lineage>
</organism>
<evidence type="ECO:0000256" key="8">
    <source>
        <dbReference type="ARBA" id="ARBA00022989"/>
    </source>
</evidence>
<keyword evidence="14" id="KW-0547">Nucleotide-binding</keyword>
<dbReference type="Gene3D" id="3.30.565.10">
    <property type="entry name" value="Histidine kinase-like ATPase, C-terminal domain"/>
    <property type="match status" value="1"/>
</dbReference>
<dbReference type="SUPFAM" id="SSF158472">
    <property type="entry name" value="HAMP domain-like"/>
    <property type="match status" value="1"/>
</dbReference>
<evidence type="ECO:0000256" key="5">
    <source>
        <dbReference type="ARBA" id="ARBA00022679"/>
    </source>
</evidence>
<evidence type="ECO:0000259" key="13">
    <source>
        <dbReference type="PROSITE" id="PS50885"/>
    </source>
</evidence>
<dbReference type="Pfam" id="PF00672">
    <property type="entry name" value="HAMP"/>
    <property type="match status" value="1"/>
</dbReference>
<dbReference type="PROSITE" id="PS50109">
    <property type="entry name" value="HIS_KIN"/>
    <property type="match status" value="1"/>
</dbReference>
<keyword evidence="5" id="KW-0808">Transferase</keyword>
<feature type="domain" description="Histidine kinase" evidence="12">
    <location>
        <begin position="240"/>
        <end position="454"/>
    </location>
</feature>
<keyword evidence="7" id="KW-0418">Kinase</keyword>
<keyword evidence="4" id="KW-0597">Phosphoprotein</keyword>
<evidence type="ECO:0000256" key="1">
    <source>
        <dbReference type="ARBA" id="ARBA00000085"/>
    </source>
</evidence>
<feature type="domain" description="HAMP" evidence="13">
    <location>
        <begin position="177"/>
        <end position="232"/>
    </location>
</feature>
<dbReference type="Gene3D" id="6.10.340.10">
    <property type="match status" value="1"/>
</dbReference>
<evidence type="ECO:0000256" key="2">
    <source>
        <dbReference type="ARBA" id="ARBA00004141"/>
    </source>
</evidence>
<dbReference type="Pfam" id="PF00512">
    <property type="entry name" value="HisKA"/>
    <property type="match status" value="1"/>
</dbReference>
<evidence type="ECO:0000256" key="10">
    <source>
        <dbReference type="ARBA" id="ARBA00023136"/>
    </source>
</evidence>
<feature type="transmembrane region" description="Helical" evidence="11">
    <location>
        <begin position="6"/>
        <end position="26"/>
    </location>
</feature>
<reference evidence="14 15" key="1">
    <citation type="submission" date="2023-02" db="EMBL/GenBank/DDBJ databases">
        <title>Description and genomic characterization of Microbulbifer bruguierae sp. nov., isolated from the sediment of mangrove plant Bruguiera sexangula.</title>
        <authorList>
            <person name="Long M."/>
        </authorList>
    </citation>
    <scope>NUCLEOTIDE SEQUENCE [LARGE SCALE GENOMIC DNA]</scope>
    <source>
        <strain evidence="14 15">H12</strain>
    </source>
</reference>
<dbReference type="Gene3D" id="1.10.287.130">
    <property type="match status" value="1"/>
</dbReference>
<dbReference type="SUPFAM" id="SSF47384">
    <property type="entry name" value="Homodimeric domain of signal transducing histidine kinase"/>
    <property type="match status" value="1"/>
</dbReference>
<dbReference type="SMART" id="SM00304">
    <property type="entry name" value="HAMP"/>
    <property type="match status" value="1"/>
</dbReference>
<dbReference type="InterPro" id="IPR036097">
    <property type="entry name" value="HisK_dim/P_sf"/>
</dbReference>
<keyword evidence="9" id="KW-0902">Two-component regulatory system</keyword>
<evidence type="ECO:0000256" key="11">
    <source>
        <dbReference type="SAM" id="Phobius"/>
    </source>
</evidence>
<dbReference type="InterPro" id="IPR003660">
    <property type="entry name" value="HAMP_dom"/>
</dbReference>
<keyword evidence="8 11" id="KW-1133">Transmembrane helix</keyword>
<dbReference type="PANTHER" id="PTHR45436:SF15">
    <property type="entry name" value="SENSOR HISTIDINE KINASE CUSS"/>
    <property type="match status" value="1"/>
</dbReference>
<evidence type="ECO:0000313" key="15">
    <source>
        <dbReference type="Proteomes" id="UP001236500"/>
    </source>
</evidence>
<dbReference type="InterPro" id="IPR003661">
    <property type="entry name" value="HisK_dim/P_dom"/>
</dbReference>
<evidence type="ECO:0000256" key="3">
    <source>
        <dbReference type="ARBA" id="ARBA00012438"/>
    </source>
</evidence>
<evidence type="ECO:0000256" key="6">
    <source>
        <dbReference type="ARBA" id="ARBA00022692"/>
    </source>
</evidence>
<dbReference type="InterPro" id="IPR003594">
    <property type="entry name" value="HATPase_dom"/>
</dbReference>
<keyword evidence="15" id="KW-1185">Reference proteome</keyword>
<evidence type="ECO:0000256" key="9">
    <source>
        <dbReference type="ARBA" id="ARBA00023012"/>
    </source>
</evidence>
<dbReference type="Proteomes" id="UP001236500">
    <property type="component" value="Chromosome"/>
</dbReference>
<dbReference type="GO" id="GO:0005524">
    <property type="term" value="F:ATP binding"/>
    <property type="evidence" value="ECO:0007669"/>
    <property type="project" value="UniProtKB-KW"/>
</dbReference>
<evidence type="ECO:0000256" key="4">
    <source>
        <dbReference type="ARBA" id="ARBA00022553"/>
    </source>
</evidence>
<keyword evidence="6 11" id="KW-0812">Transmembrane</keyword>
<accession>A0ABY8NF09</accession>
<comment type="subcellular location">
    <subcellularLocation>
        <location evidence="2">Membrane</location>
        <topology evidence="2">Multi-pass membrane protein</topology>
    </subcellularLocation>
</comment>
<dbReference type="SMART" id="SM00387">
    <property type="entry name" value="HATPase_c"/>
    <property type="match status" value="1"/>
</dbReference>
<keyword evidence="10 11" id="KW-0472">Membrane</keyword>
<sequence>MNSLFGRMFLGAWLTAVIMVLAAVYITQFSEFGNPRHKDRWEGPEMFRELTHNLRMTRRNGSEHFRHWLEDQPPKVQARIFALDSRGRELLGRQISPSMIPLLESINYRNRESRALVDKKPTVAFFVPQRDNDSLRVVFIAGMSKEELLLRFILRNFWPILVLATLASGLACYWLARYLSKPLDNLRTATRRVAAGDLSYRVTPTLGGHSRELGELAGDFDSMTAQLQESTAEQRRLIKDVSHELRSPLARLQVALGIARQKNVQALDPELDKIGKAADYLEDIISDILSLPVSGGDDRPLDDVVEMNSLLIALTDDLKDEAQGKQVHFDLRSDDHELLVATRGSSLTAALENILRNAIKYSPCGGRVAVEIRHRQEQCEIQVTDSGNGVPEAELKAIFRPFYRTDEARSRESGGFGLGLAIAQRTVAQHQGTLEAFNANGAGLSIRLTLPLLDTSF</sequence>
<dbReference type="InterPro" id="IPR005467">
    <property type="entry name" value="His_kinase_dom"/>
</dbReference>
<dbReference type="PROSITE" id="PS50885">
    <property type="entry name" value="HAMP"/>
    <property type="match status" value="1"/>
</dbReference>
<keyword evidence="14" id="KW-0067">ATP-binding</keyword>
<evidence type="ECO:0000259" key="12">
    <source>
        <dbReference type="PROSITE" id="PS50109"/>
    </source>
</evidence>
<dbReference type="InterPro" id="IPR004358">
    <property type="entry name" value="Sig_transdc_His_kin-like_C"/>
</dbReference>
<dbReference type="SUPFAM" id="SSF55874">
    <property type="entry name" value="ATPase domain of HSP90 chaperone/DNA topoisomerase II/histidine kinase"/>
    <property type="match status" value="1"/>
</dbReference>
<dbReference type="EMBL" id="CP118605">
    <property type="protein sequence ID" value="WGL17511.1"/>
    <property type="molecule type" value="Genomic_DNA"/>
</dbReference>
<dbReference type="CDD" id="cd06225">
    <property type="entry name" value="HAMP"/>
    <property type="match status" value="1"/>
</dbReference>
<feature type="transmembrane region" description="Helical" evidence="11">
    <location>
        <begin position="157"/>
        <end position="176"/>
    </location>
</feature>
<dbReference type="InterPro" id="IPR041124">
    <property type="entry name" value="AbfS_sensor"/>
</dbReference>
<protein>
    <recommendedName>
        <fullName evidence="3">histidine kinase</fullName>
        <ecNumber evidence="3">2.7.13.3</ecNumber>
    </recommendedName>
</protein>
<evidence type="ECO:0000256" key="7">
    <source>
        <dbReference type="ARBA" id="ARBA00022777"/>
    </source>
</evidence>
<comment type="catalytic activity">
    <reaction evidence="1">
        <text>ATP + protein L-histidine = ADP + protein N-phospho-L-histidine.</text>
        <dbReference type="EC" id="2.7.13.3"/>
    </reaction>
</comment>
<gene>
    <name evidence="14" type="ORF">PVT68_04280</name>
</gene>
<dbReference type="Pfam" id="PF18225">
    <property type="entry name" value="AbfS_sensor"/>
    <property type="match status" value="1"/>
</dbReference>